<reference evidence="2" key="1">
    <citation type="journal article" date="2022" name="bioRxiv">
        <title>Sequencing and chromosome-scale assembly of the giantPleurodeles waltlgenome.</title>
        <authorList>
            <person name="Brown T."/>
            <person name="Elewa A."/>
            <person name="Iarovenko S."/>
            <person name="Subramanian E."/>
            <person name="Araus A.J."/>
            <person name="Petzold A."/>
            <person name="Susuki M."/>
            <person name="Suzuki K.-i.T."/>
            <person name="Hayashi T."/>
            <person name="Toyoda A."/>
            <person name="Oliveira C."/>
            <person name="Osipova E."/>
            <person name="Leigh N.D."/>
            <person name="Simon A."/>
            <person name="Yun M.H."/>
        </authorList>
    </citation>
    <scope>NUCLEOTIDE SEQUENCE</scope>
    <source>
        <strain evidence="2">20211129_DDA</strain>
        <tissue evidence="2">Liver</tissue>
    </source>
</reference>
<name>A0AAV7TVY3_PLEWA</name>
<feature type="compositionally biased region" description="Basic residues" evidence="1">
    <location>
        <begin position="54"/>
        <end position="63"/>
    </location>
</feature>
<evidence type="ECO:0000313" key="3">
    <source>
        <dbReference type="Proteomes" id="UP001066276"/>
    </source>
</evidence>
<proteinExistence type="predicted"/>
<keyword evidence="3" id="KW-1185">Reference proteome</keyword>
<dbReference type="AlphaFoldDB" id="A0AAV7TVY3"/>
<evidence type="ECO:0000256" key="1">
    <source>
        <dbReference type="SAM" id="MobiDB-lite"/>
    </source>
</evidence>
<feature type="region of interest" description="Disordered" evidence="1">
    <location>
        <begin position="1"/>
        <end position="172"/>
    </location>
</feature>
<dbReference type="Proteomes" id="UP001066276">
    <property type="component" value="Chromosome 3_2"/>
</dbReference>
<feature type="compositionally biased region" description="Low complexity" evidence="1">
    <location>
        <begin position="64"/>
        <end position="78"/>
    </location>
</feature>
<comment type="caution">
    <text evidence="2">The sequence shown here is derived from an EMBL/GenBank/DDBJ whole genome shotgun (WGS) entry which is preliminary data.</text>
</comment>
<feature type="compositionally biased region" description="Pro residues" evidence="1">
    <location>
        <begin position="21"/>
        <end position="32"/>
    </location>
</feature>
<sequence>MRFRDQPLTSTPLHQCLGRPLPEPPGASPPWPAICGPSLSCQTAAADRASTRPLLRRASHRPLRASASQAPASPLPRSTGLGRPRYAKVSGSSRSGPVTWPQATPRRSPGLRGDPPAASIAPGTHLLDAPFSCPEQSQQGGGYFQAYGAQHPALSKQPANAPSSPILGARPTGSLRSALIL</sequence>
<organism evidence="2 3">
    <name type="scientific">Pleurodeles waltl</name>
    <name type="common">Iberian ribbed newt</name>
    <dbReference type="NCBI Taxonomy" id="8319"/>
    <lineage>
        <taxon>Eukaryota</taxon>
        <taxon>Metazoa</taxon>
        <taxon>Chordata</taxon>
        <taxon>Craniata</taxon>
        <taxon>Vertebrata</taxon>
        <taxon>Euteleostomi</taxon>
        <taxon>Amphibia</taxon>
        <taxon>Batrachia</taxon>
        <taxon>Caudata</taxon>
        <taxon>Salamandroidea</taxon>
        <taxon>Salamandridae</taxon>
        <taxon>Pleurodelinae</taxon>
        <taxon>Pleurodeles</taxon>
    </lineage>
</organism>
<protein>
    <submittedName>
        <fullName evidence="2">Uncharacterized protein</fullName>
    </submittedName>
</protein>
<evidence type="ECO:0000313" key="2">
    <source>
        <dbReference type="EMBL" id="KAJ1180390.1"/>
    </source>
</evidence>
<accession>A0AAV7TVY3</accession>
<gene>
    <name evidence="2" type="ORF">NDU88_005611</name>
</gene>
<dbReference type="EMBL" id="JANPWB010000006">
    <property type="protein sequence ID" value="KAJ1180390.1"/>
    <property type="molecule type" value="Genomic_DNA"/>
</dbReference>